<accession>A0A9D2FLF5</accession>
<feature type="transmembrane region" description="Helical" evidence="1">
    <location>
        <begin position="392"/>
        <end position="416"/>
    </location>
</feature>
<reference evidence="2" key="1">
    <citation type="journal article" date="2021" name="PeerJ">
        <title>Extensive microbial diversity within the chicken gut microbiome revealed by metagenomics and culture.</title>
        <authorList>
            <person name="Gilroy R."/>
            <person name="Ravi A."/>
            <person name="Getino M."/>
            <person name="Pursley I."/>
            <person name="Horton D.L."/>
            <person name="Alikhan N.F."/>
            <person name="Baker D."/>
            <person name="Gharbi K."/>
            <person name="Hall N."/>
            <person name="Watson M."/>
            <person name="Adriaenssens E.M."/>
            <person name="Foster-Nyarko E."/>
            <person name="Jarju S."/>
            <person name="Secka A."/>
            <person name="Antonio M."/>
            <person name="Oren A."/>
            <person name="Chaudhuri R.R."/>
            <person name="La Ragione R."/>
            <person name="Hildebrand F."/>
            <person name="Pallen M.J."/>
        </authorList>
    </citation>
    <scope>NUCLEOTIDE SEQUENCE</scope>
    <source>
        <strain evidence="2">CHK188-11489</strain>
    </source>
</reference>
<organism evidence="2 3">
    <name type="scientific">Candidatus Gemmiger avistercoris</name>
    <dbReference type="NCBI Taxonomy" id="2838606"/>
    <lineage>
        <taxon>Bacteria</taxon>
        <taxon>Bacillati</taxon>
        <taxon>Bacillota</taxon>
        <taxon>Clostridia</taxon>
        <taxon>Eubacteriales</taxon>
        <taxon>Gemmiger</taxon>
    </lineage>
</organism>
<keyword evidence="1" id="KW-0812">Transmembrane</keyword>
<keyword evidence="1" id="KW-1133">Transmembrane helix</keyword>
<feature type="transmembrane region" description="Helical" evidence="1">
    <location>
        <begin position="273"/>
        <end position="290"/>
    </location>
</feature>
<reference evidence="2" key="2">
    <citation type="submission" date="2021-04" db="EMBL/GenBank/DDBJ databases">
        <authorList>
            <person name="Gilroy R."/>
        </authorList>
    </citation>
    <scope>NUCLEOTIDE SEQUENCE</scope>
    <source>
        <strain evidence="2">CHK188-11489</strain>
    </source>
</reference>
<keyword evidence="1" id="KW-0472">Membrane</keyword>
<evidence type="ECO:0000313" key="2">
    <source>
        <dbReference type="EMBL" id="HIZ62716.1"/>
    </source>
</evidence>
<comment type="caution">
    <text evidence="2">The sequence shown here is derived from an EMBL/GenBank/DDBJ whole genome shotgun (WGS) entry which is preliminary data.</text>
</comment>
<feature type="transmembrane region" description="Helical" evidence="1">
    <location>
        <begin position="488"/>
        <end position="506"/>
    </location>
</feature>
<feature type="transmembrane region" description="Helical" evidence="1">
    <location>
        <begin position="326"/>
        <end position="345"/>
    </location>
</feature>
<dbReference type="EMBL" id="DXBF01000063">
    <property type="protein sequence ID" value="HIZ62716.1"/>
    <property type="molecule type" value="Genomic_DNA"/>
</dbReference>
<feature type="transmembrane region" description="Helical" evidence="1">
    <location>
        <begin position="297"/>
        <end position="320"/>
    </location>
</feature>
<feature type="transmembrane region" description="Helical" evidence="1">
    <location>
        <begin position="561"/>
        <end position="580"/>
    </location>
</feature>
<protein>
    <recommendedName>
        <fullName evidence="4">Membrane protein 6-pyruvoyl-tetrahydropterin synthase-related domain-containing protein</fullName>
    </recommendedName>
</protein>
<evidence type="ECO:0008006" key="4">
    <source>
        <dbReference type="Google" id="ProtNLM"/>
    </source>
</evidence>
<feature type="transmembrane region" description="Helical" evidence="1">
    <location>
        <begin position="428"/>
        <end position="451"/>
    </location>
</feature>
<feature type="transmembrane region" description="Helical" evidence="1">
    <location>
        <begin position="589"/>
        <end position="608"/>
    </location>
</feature>
<feature type="transmembrane region" description="Helical" evidence="1">
    <location>
        <begin position="352"/>
        <end position="372"/>
    </location>
</feature>
<name>A0A9D2FLF5_9FIRM</name>
<feature type="transmembrane region" description="Helical" evidence="1">
    <location>
        <begin position="206"/>
        <end position="226"/>
    </location>
</feature>
<dbReference type="Proteomes" id="UP000824105">
    <property type="component" value="Unassembled WGS sequence"/>
</dbReference>
<proteinExistence type="predicted"/>
<gene>
    <name evidence="2" type="ORF">H9724_08125</name>
</gene>
<feature type="transmembrane region" description="Helical" evidence="1">
    <location>
        <begin position="518"/>
        <end position="541"/>
    </location>
</feature>
<evidence type="ECO:0000256" key="1">
    <source>
        <dbReference type="SAM" id="Phobius"/>
    </source>
</evidence>
<sequence>MKKLVKECCRRPAVLVLLAVELLILLSSLAAALRPVVQYAYTPDQWEVIAQQSTVTYDEEGRRGVTQMSEGEPILQTPAMSLPAGHYRVQLEYRYRPGMDADGVEHHASVYFTAGEEMAVSGEHGWVDGNAQQDTVVLNVDYASDTVRLVANNDGGIFTIGDVTIREDKTFAWACVLGWLTLFLLADLALLRLLPGSPAALPDAGMRGCLWLLAGVTVLVCVPALMNGGGAQGADWRFHLSRIEGIAQGLREGQFPVRIYSQAKDGYGYAPSLFYGELFLYFPAVLRLLGMSVQGAYRAYLIAVQALTAGISFFSFRQMFRHNKTALLGSILYMLAPYHIYNIYWRTAVGEYTALAFLPLIPAALTLLYGPALPGRRQARLACGELTVAFGALVQTHMISLELAALACGVFCLWHFRRTFAWPVLRVWLAAAALVVLLNLWFLLPFVSMLLGGYNNMYGGESFAGGLSVQKNGLWLSELLTWRDDHNSIGVVLVAGAVALVWCMLTQGDRMPSRERKVGAWALGLGALACWMSTNTFPWGWVGALPGIGKLLLAIQFPWRYFSLATLMLVLACVCAVSALRRGRYAQPVAVLLLSASLLGVAIFYHSYLPTVDTSYLGDRGQMIYADYRVSNMAWYYDSLYLPDGAVETRDGFECKTAVTTVEIASVEQRDGTTFLRCSEVNGETGYAELPLLYYPGYTVPDGQGIVFRTANGMVGVTVPAGYSGEIRVEFREPRRWLAADLVSLATALALAARLAIHPRRKKSGGKRREQAR</sequence>
<evidence type="ECO:0000313" key="3">
    <source>
        <dbReference type="Proteomes" id="UP000824105"/>
    </source>
</evidence>
<feature type="transmembrane region" description="Helical" evidence="1">
    <location>
        <begin position="171"/>
        <end position="194"/>
    </location>
</feature>
<dbReference type="AlphaFoldDB" id="A0A9D2FLF5"/>
<feature type="transmembrane region" description="Helical" evidence="1">
    <location>
        <begin position="737"/>
        <end position="757"/>
    </location>
</feature>